<evidence type="ECO:0000313" key="2">
    <source>
        <dbReference type="EMBL" id="PKI69367.1"/>
    </source>
</evidence>
<dbReference type="AlphaFoldDB" id="A0A2I0KLI6"/>
<reference evidence="2 3" key="1">
    <citation type="submission" date="2017-11" db="EMBL/GenBank/DDBJ databases">
        <title>De-novo sequencing of pomegranate (Punica granatum L.) genome.</title>
        <authorList>
            <person name="Akparov Z."/>
            <person name="Amiraslanov A."/>
            <person name="Hajiyeva S."/>
            <person name="Abbasov M."/>
            <person name="Kaur K."/>
            <person name="Hamwieh A."/>
            <person name="Solovyev V."/>
            <person name="Salamov A."/>
            <person name="Braich B."/>
            <person name="Kosarev P."/>
            <person name="Mahmoud A."/>
            <person name="Hajiyev E."/>
            <person name="Babayeva S."/>
            <person name="Izzatullayeva V."/>
            <person name="Mammadov A."/>
            <person name="Mammadov A."/>
            <person name="Sharifova S."/>
            <person name="Ojaghi J."/>
            <person name="Eynullazada K."/>
            <person name="Bayramov B."/>
            <person name="Abdulazimova A."/>
            <person name="Shahmuradov I."/>
        </authorList>
    </citation>
    <scope>NUCLEOTIDE SEQUENCE [LARGE SCALE GENOMIC DNA]</scope>
    <source>
        <strain evidence="3">cv. AG2017</strain>
        <tissue evidence="2">Leaf</tissue>
    </source>
</reference>
<organism evidence="2 3">
    <name type="scientific">Punica granatum</name>
    <name type="common">Pomegranate</name>
    <dbReference type="NCBI Taxonomy" id="22663"/>
    <lineage>
        <taxon>Eukaryota</taxon>
        <taxon>Viridiplantae</taxon>
        <taxon>Streptophyta</taxon>
        <taxon>Embryophyta</taxon>
        <taxon>Tracheophyta</taxon>
        <taxon>Spermatophyta</taxon>
        <taxon>Magnoliopsida</taxon>
        <taxon>eudicotyledons</taxon>
        <taxon>Gunneridae</taxon>
        <taxon>Pentapetalae</taxon>
        <taxon>rosids</taxon>
        <taxon>malvids</taxon>
        <taxon>Myrtales</taxon>
        <taxon>Lythraceae</taxon>
        <taxon>Punica</taxon>
    </lineage>
</organism>
<name>A0A2I0KLI6_PUNGR</name>
<feature type="region of interest" description="Disordered" evidence="1">
    <location>
        <begin position="1"/>
        <end position="20"/>
    </location>
</feature>
<keyword evidence="3" id="KW-1185">Reference proteome</keyword>
<sequence>MATPSHASPGTWTLPSHAGPDESTFGSVQLCDSTRDIILEATAPFYPTGKLCPPSLVDHPRFSPLHNKAYLCTPEFRLVGARMHEAYATRLGSIHIPGDARRTHVRRSRHSLFTTRRSRAVESLGSRGTGYT</sequence>
<proteinExistence type="predicted"/>
<protein>
    <submittedName>
        <fullName evidence="2">Uncharacterized protein</fullName>
    </submittedName>
</protein>
<dbReference type="Proteomes" id="UP000233551">
    <property type="component" value="Unassembled WGS sequence"/>
</dbReference>
<evidence type="ECO:0000256" key="1">
    <source>
        <dbReference type="SAM" id="MobiDB-lite"/>
    </source>
</evidence>
<comment type="caution">
    <text evidence="2">The sequence shown here is derived from an EMBL/GenBank/DDBJ whole genome shotgun (WGS) entry which is preliminary data.</text>
</comment>
<evidence type="ECO:0000313" key="3">
    <source>
        <dbReference type="Proteomes" id="UP000233551"/>
    </source>
</evidence>
<gene>
    <name evidence="2" type="ORF">CRG98_010249</name>
</gene>
<dbReference type="EMBL" id="PGOL01000509">
    <property type="protein sequence ID" value="PKI69367.1"/>
    <property type="molecule type" value="Genomic_DNA"/>
</dbReference>
<feature type="compositionally biased region" description="Polar residues" evidence="1">
    <location>
        <begin position="1"/>
        <end position="14"/>
    </location>
</feature>
<accession>A0A2I0KLI6</accession>